<comment type="caution">
    <text evidence="2">The sequence shown here is derived from an EMBL/GenBank/DDBJ whole genome shotgun (WGS) entry which is preliminary data.</text>
</comment>
<dbReference type="RefSeq" id="WP_281885940.1">
    <property type="nucleotide sequence ID" value="NZ_BSDP01000001.1"/>
</dbReference>
<name>A0A9W6FST3_9MICO</name>
<evidence type="ECO:0000313" key="2">
    <source>
        <dbReference type="EMBL" id="GLI28503.1"/>
    </source>
</evidence>
<dbReference type="Proteomes" id="UP001144396">
    <property type="component" value="Unassembled WGS sequence"/>
</dbReference>
<proteinExistence type="predicted"/>
<keyword evidence="3" id="KW-1185">Reference proteome</keyword>
<feature type="compositionally biased region" description="Basic and acidic residues" evidence="1">
    <location>
        <begin position="9"/>
        <end position="21"/>
    </location>
</feature>
<gene>
    <name evidence="2" type="ORF">ARHIZOSPH14_27450</name>
</gene>
<protein>
    <submittedName>
        <fullName evidence="2">Uncharacterized protein</fullName>
    </submittedName>
</protein>
<dbReference type="AlphaFoldDB" id="A0A9W6FST3"/>
<accession>A0A9W6FST3</accession>
<evidence type="ECO:0000313" key="3">
    <source>
        <dbReference type="Proteomes" id="UP001144396"/>
    </source>
</evidence>
<reference evidence="2" key="1">
    <citation type="submission" date="2022-12" db="EMBL/GenBank/DDBJ databases">
        <title>Reference genome sequencing for broad-spectrum identification of bacterial and archaeal isolates by mass spectrometry.</title>
        <authorList>
            <person name="Sekiguchi Y."/>
            <person name="Tourlousse D.M."/>
        </authorList>
    </citation>
    <scope>NUCLEOTIDE SEQUENCE</scope>
    <source>
        <strain evidence="2">14</strain>
    </source>
</reference>
<sequence>MTRYPSDYPGKRSLSETEARRVLQSGPDPTWFEPWAERGVNLSNATSHPYGYFHVYSVAGSFQYDFAAWPTEEGLCWGLEALWNHHTGRGLQEERSYPRCEECQSVVYFTADEPLRMRLVIEQDDEDEDEDGEEEADQ</sequence>
<evidence type="ECO:0000256" key="1">
    <source>
        <dbReference type="SAM" id="MobiDB-lite"/>
    </source>
</evidence>
<organism evidence="2 3">
    <name type="scientific">Agromyces rhizosphaerae</name>
    <dbReference type="NCBI Taxonomy" id="88374"/>
    <lineage>
        <taxon>Bacteria</taxon>
        <taxon>Bacillati</taxon>
        <taxon>Actinomycetota</taxon>
        <taxon>Actinomycetes</taxon>
        <taxon>Micrococcales</taxon>
        <taxon>Microbacteriaceae</taxon>
        <taxon>Agromyces</taxon>
    </lineage>
</organism>
<dbReference type="EMBL" id="BSDP01000001">
    <property type="protein sequence ID" value="GLI28503.1"/>
    <property type="molecule type" value="Genomic_DNA"/>
</dbReference>
<feature type="region of interest" description="Disordered" evidence="1">
    <location>
        <begin position="1"/>
        <end position="22"/>
    </location>
</feature>